<feature type="region of interest" description="Disordered" evidence="1">
    <location>
        <begin position="47"/>
        <end position="81"/>
    </location>
</feature>
<dbReference type="EMBL" id="JAKKPZ010000005">
    <property type="protein sequence ID" value="KAI1720861.1"/>
    <property type="molecule type" value="Genomic_DNA"/>
</dbReference>
<feature type="compositionally biased region" description="Polar residues" evidence="1">
    <location>
        <begin position="49"/>
        <end position="58"/>
    </location>
</feature>
<organism evidence="2 3">
    <name type="scientific">Ditylenchus destructor</name>
    <dbReference type="NCBI Taxonomy" id="166010"/>
    <lineage>
        <taxon>Eukaryota</taxon>
        <taxon>Metazoa</taxon>
        <taxon>Ecdysozoa</taxon>
        <taxon>Nematoda</taxon>
        <taxon>Chromadorea</taxon>
        <taxon>Rhabditida</taxon>
        <taxon>Tylenchina</taxon>
        <taxon>Tylenchomorpha</taxon>
        <taxon>Sphaerularioidea</taxon>
        <taxon>Anguinidae</taxon>
        <taxon>Anguininae</taxon>
        <taxon>Ditylenchus</taxon>
    </lineage>
</organism>
<proteinExistence type="predicted"/>
<reference evidence="2" key="1">
    <citation type="submission" date="2022-01" db="EMBL/GenBank/DDBJ databases">
        <title>Genome Sequence Resource for Two Populations of Ditylenchus destructor, the Migratory Endoparasitic Phytonematode.</title>
        <authorList>
            <person name="Zhang H."/>
            <person name="Lin R."/>
            <person name="Xie B."/>
        </authorList>
    </citation>
    <scope>NUCLEOTIDE SEQUENCE</scope>
    <source>
        <strain evidence="2">BazhouSP</strain>
    </source>
</reference>
<name>A0AAD4NAQ2_9BILA</name>
<gene>
    <name evidence="2" type="ORF">DdX_05110</name>
</gene>
<evidence type="ECO:0000313" key="2">
    <source>
        <dbReference type="EMBL" id="KAI1720861.1"/>
    </source>
</evidence>
<sequence>MTKNSFAGQLRKSQSVLNDIHAPISNQQEYRNGYNPKQYLFGDHRRTGSVKSRTSNGTQGSGFLRNLFSNSNSSSTAEKPQREYYDDDYFSNQSIWTGASQSSKPTSSFPIDGLQPIPSNNFGSGDYSQAQCEMNTTVDSCNKSTSTVQSDKSAKRKGFARLRSTFRMPFSSAGLPPTKSKDDTNCRNLSNEVVLARQLAFRRTNTDLCAESVHRLIGHHSMEGSPPPKLSNGATSLSPHRRSLADAQRSQTTTALHRHHKIHQKVAPVQQPKESPKSAASFLPPPARKERKISTNPLFKMHNRRSSSQSGQSSQREAEEAKSIVVAPLIPPQGRQKMDESVVKQCLAEIRNKSLPLDHADLQGLRAYPPMIYGIIARNYTHFFVGDLSEHPDHPPSTSPL</sequence>
<evidence type="ECO:0000256" key="1">
    <source>
        <dbReference type="SAM" id="MobiDB-lite"/>
    </source>
</evidence>
<evidence type="ECO:0000313" key="3">
    <source>
        <dbReference type="Proteomes" id="UP001201812"/>
    </source>
</evidence>
<dbReference type="Proteomes" id="UP001201812">
    <property type="component" value="Unassembled WGS sequence"/>
</dbReference>
<feature type="region of interest" description="Disordered" evidence="1">
    <location>
        <begin position="219"/>
        <end position="321"/>
    </location>
</feature>
<protein>
    <submittedName>
        <fullName evidence="2">Uncharacterized protein</fullName>
    </submittedName>
</protein>
<feature type="compositionally biased region" description="Low complexity" evidence="1">
    <location>
        <begin position="306"/>
        <end position="315"/>
    </location>
</feature>
<accession>A0AAD4NAQ2</accession>
<dbReference type="AlphaFoldDB" id="A0AAD4NAQ2"/>
<comment type="caution">
    <text evidence="2">The sequence shown here is derived from an EMBL/GenBank/DDBJ whole genome shotgun (WGS) entry which is preliminary data.</text>
</comment>
<keyword evidence="3" id="KW-1185">Reference proteome</keyword>